<dbReference type="SUPFAM" id="SSF58104">
    <property type="entry name" value="Methyl-accepting chemotaxis protein (MCP) signaling domain"/>
    <property type="match status" value="1"/>
</dbReference>
<keyword evidence="3 8" id="KW-1133">Transmembrane helix</keyword>
<evidence type="ECO:0000256" key="4">
    <source>
        <dbReference type="ARBA" id="ARBA00023136"/>
    </source>
</evidence>
<name>A0A1N6Q1Q8_9GAMM</name>
<dbReference type="PROSITE" id="PS50111">
    <property type="entry name" value="CHEMOTAXIS_TRANSDUC_2"/>
    <property type="match status" value="1"/>
</dbReference>
<accession>A0A1N6Q1Q8</accession>
<keyword evidence="5 7" id="KW-0807">Transducer</keyword>
<dbReference type="PANTHER" id="PTHR32089">
    <property type="entry name" value="METHYL-ACCEPTING CHEMOTAXIS PROTEIN MCPB"/>
    <property type="match status" value="1"/>
</dbReference>
<feature type="domain" description="Methyl-accepting transducer" evidence="9">
    <location>
        <begin position="400"/>
        <end position="636"/>
    </location>
</feature>
<dbReference type="SMART" id="SM00304">
    <property type="entry name" value="HAMP"/>
    <property type="match status" value="2"/>
</dbReference>
<evidence type="ECO:0000313" key="12">
    <source>
        <dbReference type="Proteomes" id="UP000186895"/>
    </source>
</evidence>
<evidence type="ECO:0000259" key="10">
    <source>
        <dbReference type="PROSITE" id="PS50885"/>
    </source>
</evidence>
<dbReference type="CDD" id="cd11386">
    <property type="entry name" value="MCP_signal"/>
    <property type="match status" value="1"/>
</dbReference>
<dbReference type="InterPro" id="IPR003660">
    <property type="entry name" value="HAMP_dom"/>
</dbReference>
<keyword evidence="4 8" id="KW-0472">Membrane</keyword>
<evidence type="ECO:0000256" key="7">
    <source>
        <dbReference type="PROSITE-ProRule" id="PRU00284"/>
    </source>
</evidence>
<comment type="subcellular location">
    <subcellularLocation>
        <location evidence="1">Membrane</location>
        <topology evidence="1">Multi-pass membrane protein</topology>
    </subcellularLocation>
</comment>
<proteinExistence type="inferred from homology"/>
<dbReference type="PRINTS" id="PR00260">
    <property type="entry name" value="CHEMTRNSDUCR"/>
</dbReference>
<dbReference type="AlphaFoldDB" id="A0A1N6Q1Q8"/>
<protein>
    <submittedName>
        <fullName evidence="11">Methyl-accepting chemotaxis protein</fullName>
    </submittedName>
</protein>
<comment type="similarity">
    <text evidence="6">Belongs to the methyl-accepting chemotaxis (MCP) protein family.</text>
</comment>
<evidence type="ECO:0000256" key="2">
    <source>
        <dbReference type="ARBA" id="ARBA00022692"/>
    </source>
</evidence>
<sequence length="672" mass="73554">MPSLLTPAISLMNRLSYLSKFILINLLFLIPLLWLAYMQLSDISARKDSTRQQLSGMEALQQALELTRIAGEVRDLTVVRETANVLQQEIAELGDAYAENLARLQVYVAELGLEGKLADSFERLEAISNKPLMSSGSNTEGSFANENQLVLESWILVHTISYHTGLYQDSDPNNFVLMKTVLDSMESLLEHQGQMRSFSTLTVRSGTMNSTMIEILSRLMDELLSDQKRLDSALRPVLGNEAVYGKAVIDSAQAIVESLEQGVVRFENDLLLDENIDYDWRSYYQRESATTEQVYAFIDAALQFVNGRLQQRYGAQEQLFYGLLAAIVLVFVLTNYLMLGFSVSVRRAINALLSAAESVAQGDLTQQVCIGNRDEMGRLAGRFNAMVEQMRNLLGQVTSTAQAVASQAAVVDGIAHRSREDVERQQQETEQVATAVNQMVASAEDVAKQTQVASRETGSVDSEATQGQKLVEVTLGDIHQLSTDIDNAMGSIRRLVKESDTIAQVLDVIKGVAEQTNLLALNAAIEAARAGEQGRGFAVVADEVRTLAKRTQESTAEIESMILGLQSGVGEAVKAMEVSHGKVGQTVSNSSEVGRSLEHISSAISRILDFNTQIASAGEQQTQVASEIERNIHSISQVGSQTANGARETVEACRQMAQQTERLQAVVSAFKV</sequence>
<gene>
    <name evidence="11" type="ORF">SAMN05421647_102194</name>
</gene>
<keyword evidence="2 8" id="KW-0812">Transmembrane</keyword>
<evidence type="ECO:0000259" key="9">
    <source>
        <dbReference type="PROSITE" id="PS50111"/>
    </source>
</evidence>
<dbReference type="Pfam" id="PF00672">
    <property type="entry name" value="HAMP"/>
    <property type="match status" value="1"/>
</dbReference>
<dbReference type="InterPro" id="IPR004089">
    <property type="entry name" value="MCPsignal_dom"/>
</dbReference>
<dbReference type="GO" id="GO:0004888">
    <property type="term" value="F:transmembrane signaling receptor activity"/>
    <property type="evidence" value="ECO:0007669"/>
    <property type="project" value="InterPro"/>
</dbReference>
<dbReference type="Pfam" id="PF00015">
    <property type="entry name" value="MCPsignal"/>
    <property type="match status" value="1"/>
</dbReference>
<keyword evidence="12" id="KW-1185">Reference proteome</keyword>
<dbReference type="PANTHER" id="PTHR32089:SF119">
    <property type="entry name" value="METHYL-ACCEPTING CHEMOTAXIS PROTEIN CTPL"/>
    <property type="match status" value="1"/>
</dbReference>
<evidence type="ECO:0000256" key="6">
    <source>
        <dbReference type="ARBA" id="ARBA00029447"/>
    </source>
</evidence>
<evidence type="ECO:0000256" key="5">
    <source>
        <dbReference type="ARBA" id="ARBA00023224"/>
    </source>
</evidence>
<dbReference type="STRING" id="49186.SAMN05421647_102194"/>
<dbReference type="GO" id="GO:0006935">
    <property type="term" value="P:chemotaxis"/>
    <property type="evidence" value="ECO:0007669"/>
    <property type="project" value="InterPro"/>
</dbReference>
<dbReference type="GO" id="GO:0007165">
    <property type="term" value="P:signal transduction"/>
    <property type="evidence" value="ECO:0007669"/>
    <property type="project" value="UniProtKB-KW"/>
</dbReference>
<dbReference type="CDD" id="cd06225">
    <property type="entry name" value="HAMP"/>
    <property type="match status" value="1"/>
</dbReference>
<evidence type="ECO:0000256" key="3">
    <source>
        <dbReference type="ARBA" id="ARBA00022989"/>
    </source>
</evidence>
<dbReference type="eggNOG" id="COG0840">
    <property type="taxonomic scope" value="Bacteria"/>
</dbReference>
<dbReference type="PROSITE" id="PS50885">
    <property type="entry name" value="HAMP"/>
    <property type="match status" value="1"/>
</dbReference>
<dbReference type="Gene3D" id="1.10.287.950">
    <property type="entry name" value="Methyl-accepting chemotaxis protein"/>
    <property type="match status" value="1"/>
</dbReference>
<dbReference type="EMBL" id="FTMN01000002">
    <property type="protein sequence ID" value="SIQ10520.1"/>
    <property type="molecule type" value="Genomic_DNA"/>
</dbReference>
<dbReference type="InterPro" id="IPR004090">
    <property type="entry name" value="Chemotax_Me-accpt_rcpt"/>
</dbReference>
<feature type="transmembrane region" description="Helical" evidence="8">
    <location>
        <begin position="319"/>
        <end position="339"/>
    </location>
</feature>
<reference evidence="11 12" key="1">
    <citation type="submission" date="2017-01" db="EMBL/GenBank/DDBJ databases">
        <authorList>
            <person name="Mah S.A."/>
            <person name="Swanson W.J."/>
            <person name="Moy G.W."/>
            <person name="Vacquier V.D."/>
        </authorList>
    </citation>
    <scope>NUCLEOTIDE SEQUENCE [LARGE SCALE GENOMIC DNA]</scope>
    <source>
        <strain evidence="11 12">DSM 7027</strain>
    </source>
</reference>
<evidence type="ECO:0000256" key="8">
    <source>
        <dbReference type="SAM" id="Phobius"/>
    </source>
</evidence>
<dbReference type="GO" id="GO:0016020">
    <property type="term" value="C:membrane"/>
    <property type="evidence" value="ECO:0007669"/>
    <property type="project" value="UniProtKB-SubCell"/>
</dbReference>
<evidence type="ECO:0000313" key="11">
    <source>
        <dbReference type="EMBL" id="SIQ10520.1"/>
    </source>
</evidence>
<dbReference type="RefSeq" id="WP_139327134.1">
    <property type="nucleotide sequence ID" value="NZ_FTMN01000002.1"/>
</dbReference>
<evidence type="ECO:0000256" key="1">
    <source>
        <dbReference type="ARBA" id="ARBA00004141"/>
    </source>
</evidence>
<organism evidence="11 12">
    <name type="scientific">Marinobacterium stanieri</name>
    <dbReference type="NCBI Taxonomy" id="49186"/>
    <lineage>
        <taxon>Bacteria</taxon>
        <taxon>Pseudomonadati</taxon>
        <taxon>Pseudomonadota</taxon>
        <taxon>Gammaproteobacteria</taxon>
        <taxon>Oceanospirillales</taxon>
        <taxon>Oceanospirillaceae</taxon>
        <taxon>Marinobacterium</taxon>
    </lineage>
</organism>
<dbReference type="FunFam" id="1.10.287.950:FF:000001">
    <property type="entry name" value="Methyl-accepting chemotaxis sensory transducer"/>
    <property type="match status" value="1"/>
</dbReference>
<dbReference type="SMART" id="SM00283">
    <property type="entry name" value="MA"/>
    <property type="match status" value="1"/>
</dbReference>
<feature type="transmembrane region" description="Helical" evidence="8">
    <location>
        <begin position="17"/>
        <end position="37"/>
    </location>
</feature>
<feature type="domain" description="HAMP" evidence="10">
    <location>
        <begin position="343"/>
        <end position="395"/>
    </location>
</feature>
<dbReference type="Proteomes" id="UP000186895">
    <property type="component" value="Unassembled WGS sequence"/>
</dbReference>